<dbReference type="Pfam" id="PF00704">
    <property type="entry name" value="Glyco_hydro_18"/>
    <property type="match status" value="1"/>
</dbReference>
<dbReference type="EC" id="3.2.1.14" evidence="2"/>
<evidence type="ECO:0000256" key="7">
    <source>
        <dbReference type="RuleBase" id="RU004453"/>
    </source>
</evidence>
<evidence type="ECO:0000256" key="4">
    <source>
        <dbReference type="ARBA" id="ARBA00023024"/>
    </source>
</evidence>
<evidence type="ECO:0000256" key="3">
    <source>
        <dbReference type="ARBA" id="ARBA00022801"/>
    </source>
</evidence>
<dbReference type="SMART" id="SM00636">
    <property type="entry name" value="Glyco_18"/>
    <property type="match status" value="1"/>
</dbReference>
<keyword evidence="4" id="KW-0624">Polysaccharide degradation</keyword>
<dbReference type="CDD" id="cd06548">
    <property type="entry name" value="GH18_chitinase"/>
    <property type="match status" value="1"/>
</dbReference>
<comment type="catalytic activity">
    <reaction evidence="1">
        <text>Random endo-hydrolysis of N-acetyl-beta-D-glucosaminide (1-&gt;4)-beta-linkages in chitin and chitodextrins.</text>
        <dbReference type="EC" id="3.2.1.14"/>
    </reaction>
</comment>
<dbReference type="Proteomes" id="UP001164459">
    <property type="component" value="Chromosome"/>
</dbReference>
<dbReference type="PROSITE" id="PS01095">
    <property type="entry name" value="GH18_1"/>
    <property type="match status" value="1"/>
</dbReference>
<dbReference type="Gene3D" id="3.20.20.80">
    <property type="entry name" value="Glycosidases"/>
    <property type="match status" value="1"/>
</dbReference>
<evidence type="ECO:0000256" key="8">
    <source>
        <dbReference type="SAM" id="MobiDB-lite"/>
    </source>
</evidence>
<name>A0ABY7GRJ4_9BACT</name>
<feature type="compositionally biased region" description="Low complexity" evidence="8">
    <location>
        <begin position="1"/>
        <end position="36"/>
    </location>
</feature>
<keyword evidence="5 6" id="KW-0326">Glycosidase</keyword>
<feature type="region of interest" description="Disordered" evidence="8">
    <location>
        <begin position="1"/>
        <end position="86"/>
    </location>
</feature>
<feature type="compositionally biased region" description="Polar residues" evidence="8">
    <location>
        <begin position="37"/>
        <end position="49"/>
    </location>
</feature>
<dbReference type="InterPro" id="IPR011583">
    <property type="entry name" value="Chitinase_II/V-like_cat"/>
</dbReference>
<dbReference type="SUPFAM" id="SSF54556">
    <property type="entry name" value="Chitinase insertion domain"/>
    <property type="match status" value="1"/>
</dbReference>
<dbReference type="PROSITE" id="PS51910">
    <property type="entry name" value="GH18_2"/>
    <property type="match status" value="1"/>
</dbReference>
<dbReference type="PANTHER" id="PTHR11177:SF317">
    <property type="entry name" value="CHITINASE 12-RELATED"/>
    <property type="match status" value="1"/>
</dbReference>
<keyword evidence="11" id="KW-1185">Reference proteome</keyword>
<dbReference type="Gene3D" id="3.10.50.10">
    <property type="match status" value="1"/>
</dbReference>
<sequence>MSEATGTTATADASTAATDPATGTEATTAPTGGATDSETGAPTASTPTEPGTSDPTTGTFTTTTGPDPDTTTSDDTTSTTGDPVRGSGRIVGYFTAWAVYDRDYHVSEIPADKLTHVNYAFANLSPAGECVLGDSYADIEKAYDGDDPGAPLKGSFNQLQKLKQQHDHLRTLISVGGYTWSTNFAPNSATEQGRAKLAASCVKFMRDYGFDGVDIDWEFPASPQEGQNYSALLAALRAELDAAEAEDGAEYLLTIAAPAGPGNLANLDLPGIAASVDWINLMAYDFAGPWMGTTTFNAALYSPADDPDPNNAGLSDDAAVTAILAAGVPPDQLVLGVPFYGRSFAGAGGGQDGLYSNFSGPGPGTWEPGIVDYHDIAANYEPEIERFWHDEAQVPWLYDAADDLFITYDDPQSMQAKAEYIADKGLGGAMFWELAGDTQDSALLTVLADALLP</sequence>
<keyword evidence="4" id="KW-0119">Carbohydrate metabolism</keyword>
<reference evidence="10" key="1">
    <citation type="submission" date="2022-11" db="EMBL/GenBank/DDBJ databases">
        <title>Minimal conservation of predation-associated metabolite biosynthetic gene clusters underscores biosynthetic potential of Myxococcota including descriptions for ten novel species: Archangium lansinium sp. nov., Myxococcus landrumus sp. nov., Nannocystis bai.</title>
        <authorList>
            <person name="Ahearne A."/>
            <person name="Stevens C."/>
            <person name="Dowd S."/>
        </authorList>
    </citation>
    <scope>NUCLEOTIDE SEQUENCE</scope>
    <source>
        <strain evidence="10">Fl3</strain>
    </source>
</reference>
<feature type="compositionally biased region" description="Low complexity" evidence="8">
    <location>
        <begin position="50"/>
        <end position="83"/>
    </location>
</feature>
<dbReference type="SUPFAM" id="SSF51445">
    <property type="entry name" value="(Trans)glycosidases"/>
    <property type="match status" value="1"/>
</dbReference>
<proteinExistence type="inferred from homology"/>
<evidence type="ECO:0000313" key="10">
    <source>
        <dbReference type="EMBL" id="WAS89568.1"/>
    </source>
</evidence>
<keyword evidence="3 6" id="KW-0378">Hydrolase</keyword>
<comment type="similarity">
    <text evidence="7">Belongs to the glycosyl hydrolase 18 family.</text>
</comment>
<feature type="domain" description="GH18" evidence="9">
    <location>
        <begin position="88"/>
        <end position="453"/>
    </location>
</feature>
<dbReference type="GO" id="GO:0016787">
    <property type="term" value="F:hydrolase activity"/>
    <property type="evidence" value="ECO:0007669"/>
    <property type="project" value="UniProtKB-KW"/>
</dbReference>
<keyword evidence="4" id="KW-0146">Chitin degradation</keyword>
<dbReference type="EMBL" id="CP114040">
    <property type="protein sequence ID" value="WAS89568.1"/>
    <property type="molecule type" value="Genomic_DNA"/>
</dbReference>
<evidence type="ECO:0000256" key="5">
    <source>
        <dbReference type="ARBA" id="ARBA00023295"/>
    </source>
</evidence>
<dbReference type="RefSeq" id="WP_269031881.1">
    <property type="nucleotide sequence ID" value="NZ_CP114040.1"/>
</dbReference>
<dbReference type="PANTHER" id="PTHR11177">
    <property type="entry name" value="CHITINASE"/>
    <property type="match status" value="1"/>
</dbReference>
<gene>
    <name evidence="10" type="ORF">O0S08_25520</name>
</gene>
<dbReference type="InterPro" id="IPR001579">
    <property type="entry name" value="Glyco_hydro_18_chit_AS"/>
</dbReference>
<evidence type="ECO:0000256" key="6">
    <source>
        <dbReference type="RuleBase" id="RU000489"/>
    </source>
</evidence>
<protein>
    <recommendedName>
        <fullName evidence="2">chitinase</fullName>
        <ecNumber evidence="2">3.2.1.14</ecNumber>
    </recommendedName>
</protein>
<evidence type="ECO:0000256" key="1">
    <source>
        <dbReference type="ARBA" id="ARBA00000822"/>
    </source>
</evidence>
<dbReference type="InterPro" id="IPR017853">
    <property type="entry name" value="GH"/>
</dbReference>
<evidence type="ECO:0000256" key="2">
    <source>
        <dbReference type="ARBA" id="ARBA00012729"/>
    </source>
</evidence>
<evidence type="ECO:0000313" key="11">
    <source>
        <dbReference type="Proteomes" id="UP001164459"/>
    </source>
</evidence>
<dbReference type="InterPro" id="IPR029070">
    <property type="entry name" value="Chitinase_insertion_sf"/>
</dbReference>
<organism evidence="10 11">
    <name type="scientific">Nannocystis punicea</name>
    <dbReference type="NCBI Taxonomy" id="2995304"/>
    <lineage>
        <taxon>Bacteria</taxon>
        <taxon>Pseudomonadati</taxon>
        <taxon>Myxococcota</taxon>
        <taxon>Polyangia</taxon>
        <taxon>Nannocystales</taxon>
        <taxon>Nannocystaceae</taxon>
        <taxon>Nannocystis</taxon>
    </lineage>
</organism>
<accession>A0ABY7GRJ4</accession>
<dbReference type="InterPro" id="IPR001223">
    <property type="entry name" value="Glyco_hydro18_cat"/>
</dbReference>
<evidence type="ECO:0000259" key="9">
    <source>
        <dbReference type="PROSITE" id="PS51910"/>
    </source>
</evidence>
<dbReference type="InterPro" id="IPR050314">
    <property type="entry name" value="Glycosyl_Hydrlase_18"/>
</dbReference>